<keyword evidence="4" id="KW-1185">Reference proteome</keyword>
<protein>
    <submittedName>
        <fullName evidence="3">Ferrous iron transport protein A</fullName>
    </submittedName>
</protein>
<dbReference type="InterPro" id="IPR007167">
    <property type="entry name" value="Fe-transptr_FeoA-like"/>
</dbReference>
<dbReference type="InterPro" id="IPR038157">
    <property type="entry name" value="FeoA_core_dom"/>
</dbReference>
<evidence type="ECO:0000259" key="2">
    <source>
        <dbReference type="SMART" id="SM00899"/>
    </source>
</evidence>
<dbReference type="GO" id="GO:0046914">
    <property type="term" value="F:transition metal ion binding"/>
    <property type="evidence" value="ECO:0007669"/>
    <property type="project" value="InterPro"/>
</dbReference>
<sequence length="88" mass="9476">MKNAERINSLSDLSLGSACQIVSLELSGLLRRRILDLGIVPGTLIRSIRRGPSGDPTAYLVRGTLIALRSEDASQILVKKLSNGEECV</sequence>
<keyword evidence="1" id="KW-0408">Iron</keyword>
<dbReference type="InterPro" id="IPR052713">
    <property type="entry name" value="FeoA"/>
</dbReference>
<dbReference type="Proteomes" id="UP000198656">
    <property type="component" value="Unassembled WGS sequence"/>
</dbReference>
<proteinExistence type="predicted"/>
<dbReference type="SMART" id="SM00899">
    <property type="entry name" value="FeoA"/>
    <property type="match status" value="1"/>
</dbReference>
<dbReference type="PANTHER" id="PTHR42954">
    <property type="entry name" value="FE(2+) TRANSPORT PROTEIN A"/>
    <property type="match status" value="1"/>
</dbReference>
<dbReference type="InterPro" id="IPR008988">
    <property type="entry name" value="Transcriptional_repressor_C"/>
</dbReference>
<dbReference type="AlphaFoldDB" id="A0A1G7TKT1"/>
<name>A0A1G7TKT1_9FIRM</name>
<dbReference type="Pfam" id="PF04023">
    <property type="entry name" value="FeoA"/>
    <property type="match status" value="1"/>
</dbReference>
<dbReference type="Gene3D" id="2.30.30.90">
    <property type="match status" value="1"/>
</dbReference>
<accession>A0A1G7TKT1</accession>
<evidence type="ECO:0000313" key="3">
    <source>
        <dbReference type="EMBL" id="SDG35875.1"/>
    </source>
</evidence>
<dbReference type="STRING" id="1121419.SAMN05443529_102271"/>
<gene>
    <name evidence="3" type="ORF">SAMN05443529_102271</name>
</gene>
<dbReference type="EMBL" id="FNCP01000002">
    <property type="protein sequence ID" value="SDG35875.1"/>
    <property type="molecule type" value="Genomic_DNA"/>
</dbReference>
<dbReference type="SUPFAM" id="SSF50037">
    <property type="entry name" value="C-terminal domain of transcriptional repressors"/>
    <property type="match status" value="1"/>
</dbReference>
<evidence type="ECO:0000313" key="4">
    <source>
        <dbReference type="Proteomes" id="UP000198656"/>
    </source>
</evidence>
<reference evidence="4" key="1">
    <citation type="submission" date="2016-10" db="EMBL/GenBank/DDBJ databases">
        <authorList>
            <person name="Varghese N."/>
            <person name="Submissions S."/>
        </authorList>
    </citation>
    <scope>NUCLEOTIDE SEQUENCE [LARGE SCALE GENOMIC DNA]</scope>
    <source>
        <strain evidence="4">DSM 8344</strain>
    </source>
</reference>
<feature type="domain" description="Ferrous iron transporter FeoA-like" evidence="2">
    <location>
        <begin position="8"/>
        <end position="80"/>
    </location>
</feature>
<dbReference type="PANTHER" id="PTHR42954:SF2">
    <property type="entry name" value="FE(2+) TRANSPORT PROTEIN A"/>
    <property type="match status" value="1"/>
</dbReference>
<organism evidence="3 4">
    <name type="scientific">Desulfosporosinus hippei DSM 8344</name>
    <dbReference type="NCBI Taxonomy" id="1121419"/>
    <lineage>
        <taxon>Bacteria</taxon>
        <taxon>Bacillati</taxon>
        <taxon>Bacillota</taxon>
        <taxon>Clostridia</taxon>
        <taxon>Eubacteriales</taxon>
        <taxon>Desulfitobacteriaceae</taxon>
        <taxon>Desulfosporosinus</taxon>
    </lineage>
</organism>
<evidence type="ECO:0000256" key="1">
    <source>
        <dbReference type="ARBA" id="ARBA00023004"/>
    </source>
</evidence>